<organism evidence="2 3">
    <name type="scientific">Chlamydomonas eustigma</name>
    <dbReference type="NCBI Taxonomy" id="1157962"/>
    <lineage>
        <taxon>Eukaryota</taxon>
        <taxon>Viridiplantae</taxon>
        <taxon>Chlorophyta</taxon>
        <taxon>core chlorophytes</taxon>
        <taxon>Chlorophyceae</taxon>
        <taxon>CS clade</taxon>
        <taxon>Chlamydomonadales</taxon>
        <taxon>Chlamydomonadaceae</taxon>
        <taxon>Chlamydomonas</taxon>
    </lineage>
</organism>
<feature type="compositionally biased region" description="Acidic residues" evidence="1">
    <location>
        <begin position="218"/>
        <end position="227"/>
    </location>
</feature>
<name>A0A250X441_9CHLO</name>
<feature type="region of interest" description="Disordered" evidence="1">
    <location>
        <begin position="158"/>
        <end position="227"/>
    </location>
</feature>
<evidence type="ECO:0000313" key="2">
    <source>
        <dbReference type="EMBL" id="GAX77847.1"/>
    </source>
</evidence>
<feature type="compositionally biased region" description="Low complexity" evidence="1">
    <location>
        <begin position="25"/>
        <end position="37"/>
    </location>
</feature>
<evidence type="ECO:0000313" key="3">
    <source>
        <dbReference type="Proteomes" id="UP000232323"/>
    </source>
</evidence>
<feature type="region of interest" description="Disordered" evidence="1">
    <location>
        <begin position="1"/>
        <end position="101"/>
    </location>
</feature>
<feature type="compositionally biased region" description="Basic and acidic residues" evidence="1">
    <location>
        <begin position="58"/>
        <end position="68"/>
    </location>
</feature>
<dbReference type="EMBL" id="BEGY01000027">
    <property type="protein sequence ID" value="GAX77847.1"/>
    <property type="molecule type" value="Genomic_DNA"/>
</dbReference>
<protein>
    <submittedName>
        <fullName evidence="2">Uncharacterized protein</fullName>
    </submittedName>
</protein>
<sequence length="359" mass="39823">MESGAQRQQQHQQQEWVKQLEVYRQQQAPTQPQALQTNAPSSTNPGPSQPSSSVAPAKGHDNNTRGYEEVDEDNLERPWYSVHHWNDPGPPSRDKVDFGSGESCMEQQLTLQASAYAEFNPSFLRVMQLSNTDSIGNGVPGSSPLGGFLPLPSAQRLSKVLQERSSPSTRGSSESLPSTAAPSPTTSACSAPSQTELLLKRDVRSKRRFLRGGNPDGYTEDSYDPYQDESYSDEVASMIERTISRWQAQAGTVHLRQLPKGRCFRGKLMVMWHPPSMPSAQTWQRQVRGRDFPPVIPRHWTLPSGEEAGRGVGLGQQHLGHEATHQSLSKNSIKHQGKSASLRSAWLSDMAWTLPWVSM</sequence>
<evidence type="ECO:0000256" key="1">
    <source>
        <dbReference type="SAM" id="MobiDB-lite"/>
    </source>
</evidence>
<feature type="compositionally biased region" description="Polar residues" evidence="1">
    <location>
        <begin position="38"/>
        <end position="54"/>
    </location>
</feature>
<feature type="compositionally biased region" description="Low complexity" evidence="1">
    <location>
        <begin position="163"/>
        <end position="195"/>
    </location>
</feature>
<accession>A0A250X441</accession>
<feature type="compositionally biased region" description="Low complexity" evidence="1">
    <location>
        <begin position="1"/>
        <end position="14"/>
    </location>
</feature>
<gene>
    <name evidence="2" type="ORF">CEUSTIGMA_g5289.t1</name>
</gene>
<keyword evidence="3" id="KW-1185">Reference proteome</keyword>
<proteinExistence type="predicted"/>
<dbReference type="AlphaFoldDB" id="A0A250X441"/>
<comment type="caution">
    <text evidence="2">The sequence shown here is derived from an EMBL/GenBank/DDBJ whole genome shotgun (WGS) entry which is preliminary data.</text>
</comment>
<reference evidence="2 3" key="1">
    <citation type="submission" date="2017-08" db="EMBL/GenBank/DDBJ databases">
        <title>Acidophilic green algal genome provides insights into adaptation to an acidic environment.</title>
        <authorList>
            <person name="Hirooka S."/>
            <person name="Hirose Y."/>
            <person name="Kanesaki Y."/>
            <person name="Higuchi S."/>
            <person name="Fujiwara T."/>
            <person name="Onuma R."/>
            <person name="Era A."/>
            <person name="Ohbayashi R."/>
            <person name="Uzuka A."/>
            <person name="Nozaki H."/>
            <person name="Yoshikawa H."/>
            <person name="Miyagishima S.Y."/>
        </authorList>
    </citation>
    <scope>NUCLEOTIDE SEQUENCE [LARGE SCALE GENOMIC DNA]</scope>
    <source>
        <strain evidence="2 3">NIES-2499</strain>
    </source>
</reference>
<dbReference type="Proteomes" id="UP000232323">
    <property type="component" value="Unassembled WGS sequence"/>
</dbReference>